<keyword evidence="2" id="KW-0732">Signal</keyword>
<dbReference type="EMBL" id="JACGCM010000859">
    <property type="protein sequence ID" value="KAF6165143.1"/>
    <property type="molecule type" value="Genomic_DNA"/>
</dbReference>
<feature type="transmembrane region" description="Helical" evidence="1">
    <location>
        <begin position="124"/>
        <end position="142"/>
    </location>
</feature>
<keyword evidence="1" id="KW-0812">Transmembrane</keyword>
<dbReference type="Proteomes" id="UP000541444">
    <property type="component" value="Unassembled WGS sequence"/>
</dbReference>
<name>A0A7J7NDI4_9MAGN</name>
<gene>
    <name evidence="3" type="ORF">GIB67_000727</name>
</gene>
<feature type="signal peptide" evidence="2">
    <location>
        <begin position="1"/>
        <end position="27"/>
    </location>
</feature>
<protein>
    <submittedName>
        <fullName evidence="3">Uncharacterized protein</fullName>
    </submittedName>
</protein>
<feature type="transmembrane region" description="Helical" evidence="1">
    <location>
        <begin position="43"/>
        <end position="60"/>
    </location>
</feature>
<dbReference type="AlphaFoldDB" id="A0A7J7NDI4"/>
<keyword evidence="1" id="KW-0472">Membrane</keyword>
<evidence type="ECO:0000313" key="3">
    <source>
        <dbReference type="EMBL" id="KAF6165143.1"/>
    </source>
</evidence>
<organism evidence="3 4">
    <name type="scientific">Kingdonia uniflora</name>
    <dbReference type="NCBI Taxonomy" id="39325"/>
    <lineage>
        <taxon>Eukaryota</taxon>
        <taxon>Viridiplantae</taxon>
        <taxon>Streptophyta</taxon>
        <taxon>Embryophyta</taxon>
        <taxon>Tracheophyta</taxon>
        <taxon>Spermatophyta</taxon>
        <taxon>Magnoliopsida</taxon>
        <taxon>Ranunculales</taxon>
        <taxon>Circaeasteraceae</taxon>
        <taxon>Kingdonia</taxon>
    </lineage>
</organism>
<accession>A0A7J7NDI4</accession>
<comment type="caution">
    <text evidence="3">The sequence shown here is derived from an EMBL/GenBank/DDBJ whole genome shotgun (WGS) entry which is preliminary data.</text>
</comment>
<evidence type="ECO:0000256" key="1">
    <source>
        <dbReference type="SAM" id="Phobius"/>
    </source>
</evidence>
<feature type="chain" id="PRO_5029466278" evidence="2">
    <location>
        <begin position="28"/>
        <end position="147"/>
    </location>
</feature>
<keyword evidence="4" id="KW-1185">Reference proteome</keyword>
<reference evidence="3 4" key="1">
    <citation type="journal article" date="2020" name="IScience">
        <title>Genome Sequencing of the Endangered Kingdonia uniflora (Circaeasteraceae, Ranunculales) Reveals Potential Mechanisms of Evolutionary Specialization.</title>
        <authorList>
            <person name="Sun Y."/>
            <person name="Deng T."/>
            <person name="Zhang A."/>
            <person name="Moore M.J."/>
            <person name="Landis J.B."/>
            <person name="Lin N."/>
            <person name="Zhang H."/>
            <person name="Zhang X."/>
            <person name="Huang J."/>
            <person name="Zhang X."/>
            <person name="Sun H."/>
            <person name="Wang H."/>
        </authorList>
    </citation>
    <scope>NUCLEOTIDE SEQUENCE [LARGE SCALE GENOMIC DNA]</scope>
    <source>
        <strain evidence="3">TB1705</strain>
        <tissue evidence="3">Leaf</tissue>
    </source>
</reference>
<keyword evidence="1" id="KW-1133">Transmembrane helix</keyword>
<feature type="transmembrane region" description="Helical" evidence="1">
    <location>
        <begin position="95"/>
        <end position="118"/>
    </location>
</feature>
<proteinExistence type="predicted"/>
<sequence>MENFPSRWWDISFLICVFLGSVQFVLAASVSDESYTRNSQEYYKYLGLTLNCITVFYVALKGCYNAVDQYFLHQEMRWSKSGFPKTIDEILKTDCCYIVVWVMLTLLEFSILIIFGVTSEPSRLLMVVAACASFGTFCSELFKICSW</sequence>
<evidence type="ECO:0000256" key="2">
    <source>
        <dbReference type="SAM" id="SignalP"/>
    </source>
</evidence>
<evidence type="ECO:0000313" key="4">
    <source>
        <dbReference type="Proteomes" id="UP000541444"/>
    </source>
</evidence>